<evidence type="ECO:0000256" key="6">
    <source>
        <dbReference type="ARBA" id="ARBA00022840"/>
    </source>
</evidence>
<proteinExistence type="inferred from homology"/>
<dbReference type="GO" id="GO:0004674">
    <property type="term" value="F:protein serine/threonine kinase activity"/>
    <property type="evidence" value="ECO:0007669"/>
    <property type="project" value="UniProtKB-KW"/>
</dbReference>
<dbReference type="InterPro" id="IPR000719">
    <property type="entry name" value="Prot_kinase_dom"/>
</dbReference>
<dbReference type="InterPro" id="IPR008271">
    <property type="entry name" value="Ser/Thr_kinase_AS"/>
</dbReference>
<dbReference type="PROSITE" id="PS50011">
    <property type="entry name" value="PROTEIN_KINASE_DOM"/>
    <property type="match status" value="1"/>
</dbReference>
<dbReference type="InParanoid" id="A0A0B2UIQ2"/>
<evidence type="ECO:0000256" key="7">
    <source>
        <dbReference type="PROSITE-ProRule" id="PRU10141"/>
    </source>
</evidence>
<dbReference type="InterPro" id="IPR011009">
    <property type="entry name" value="Kinase-like_dom_sf"/>
</dbReference>
<dbReference type="VEuPathDB" id="MicrosporidiaDB:M896_091460"/>
<dbReference type="InterPro" id="IPR017441">
    <property type="entry name" value="Protein_kinase_ATP_BS"/>
</dbReference>
<dbReference type="PANTHER" id="PTHR24346:SF82">
    <property type="entry name" value="KP78A-RELATED"/>
    <property type="match status" value="1"/>
</dbReference>
<dbReference type="AlphaFoldDB" id="A0A0B2UIQ2"/>
<dbReference type="GO" id="GO:0035556">
    <property type="term" value="P:intracellular signal transduction"/>
    <property type="evidence" value="ECO:0007669"/>
    <property type="project" value="TreeGrafter"/>
</dbReference>
<feature type="binding site" evidence="7">
    <location>
        <position position="39"/>
    </location>
    <ligand>
        <name>ATP</name>
        <dbReference type="ChEBI" id="CHEBI:30616"/>
    </ligand>
</feature>
<organism evidence="10 11">
    <name type="scientific">Ordospora colligata OC4</name>
    <dbReference type="NCBI Taxonomy" id="1354746"/>
    <lineage>
        <taxon>Eukaryota</taxon>
        <taxon>Fungi</taxon>
        <taxon>Fungi incertae sedis</taxon>
        <taxon>Microsporidia</taxon>
        <taxon>Ordosporidae</taxon>
        <taxon>Ordospora</taxon>
    </lineage>
</organism>
<accession>A0A0B2UIQ2</accession>
<dbReference type="SMART" id="SM00220">
    <property type="entry name" value="S_TKc"/>
    <property type="match status" value="1"/>
</dbReference>
<sequence>MSLPKRLLNFKITGQIGTGSYGDVFLAVDSITGTNVAIKIIRNTLTGINPDIESHIQSMLNHKNICRLYGCFSIKNASALVIELINGLDLHKFIRVYGRFDESHAKHLFIQMVQAVDYLHSHSIIHRDLKLENVIVADGTIKICDFGLSSFYSTESLLSDFCGTPQCAAPEIINGVPYIGPEVDIWCLGVILYAMVHGRLPFEDYGNKAINTHTLSSRLRIDESLSYNLKDLIKRAIQPNRSSRITMHQMLDHPWLGIKKKKYKRDIVFIDKGIVEKLFVIGIDKDHTYRALSNRESIETSMYCLLKQNPFAIDRKAMERNANCLGIIRIDTSYDSNSMQEQKMHRASIEKNKILYSMISPRRGCIPFIWSTRMHVVERDLNIPIDQSKILIEQVLQKYKETVITKHSKYTICHSAGLKISIELTQCTPFTKCSFQLIKGTKIEFVDFIIDFIRVTDHMFCSIM</sequence>
<evidence type="ECO:0000256" key="1">
    <source>
        <dbReference type="ARBA" id="ARBA00010791"/>
    </source>
</evidence>
<dbReference type="GeneID" id="26262359"/>
<dbReference type="EMBL" id="JOKQ01000009">
    <property type="protein sequence ID" value="KHN69218.1"/>
    <property type="molecule type" value="Genomic_DNA"/>
</dbReference>
<dbReference type="GO" id="GO:0005524">
    <property type="term" value="F:ATP binding"/>
    <property type="evidence" value="ECO:0007669"/>
    <property type="project" value="UniProtKB-UniRule"/>
</dbReference>
<keyword evidence="5 10" id="KW-0418">Kinase</keyword>
<gene>
    <name evidence="10" type="ORF">M896_091460</name>
</gene>
<evidence type="ECO:0000256" key="3">
    <source>
        <dbReference type="ARBA" id="ARBA00022679"/>
    </source>
</evidence>
<keyword evidence="4 7" id="KW-0547">Nucleotide-binding</keyword>
<name>A0A0B2UIQ2_9MICR</name>
<keyword evidence="6 7" id="KW-0067">ATP-binding</keyword>
<keyword evidence="3" id="KW-0808">Transferase</keyword>
<dbReference type="STRING" id="1354746.A0A0B2UIQ2"/>
<evidence type="ECO:0000256" key="2">
    <source>
        <dbReference type="ARBA" id="ARBA00022527"/>
    </source>
</evidence>
<dbReference type="GO" id="GO:0005737">
    <property type="term" value="C:cytoplasm"/>
    <property type="evidence" value="ECO:0007669"/>
    <property type="project" value="TreeGrafter"/>
</dbReference>
<evidence type="ECO:0000256" key="8">
    <source>
        <dbReference type="RuleBase" id="RU000304"/>
    </source>
</evidence>
<dbReference type="PROSITE" id="PS00107">
    <property type="entry name" value="PROTEIN_KINASE_ATP"/>
    <property type="match status" value="1"/>
</dbReference>
<comment type="caution">
    <text evidence="10">The sequence shown here is derived from an EMBL/GenBank/DDBJ whole genome shotgun (WGS) entry which is preliminary data.</text>
</comment>
<evidence type="ECO:0000313" key="11">
    <source>
        <dbReference type="Proteomes" id="UP000031056"/>
    </source>
</evidence>
<reference evidence="10 11" key="1">
    <citation type="journal article" date="2014" name="MBio">
        <title>The Ordospora colligata genome; evolution of extreme reduction in microsporidia and host-to-parasite horizontal gene transfer.</title>
        <authorList>
            <person name="Pombert J.-F."/>
            <person name="Haag K.L."/>
            <person name="Beidas S."/>
            <person name="Ebert D."/>
            <person name="Keeling P.J."/>
        </authorList>
    </citation>
    <scope>NUCLEOTIDE SEQUENCE [LARGE SCALE GENOMIC DNA]</scope>
    <source>
        <strain evidence="10 11">OC4</strain>
    </source>
</reference>
<dbReference type="FunCoup" id="A0A0B2UIQ2">
    <property type="interactions" value="18"/>
</dbReference>
<dbReference type="Gene3D" id="1.10.510.10">
    <property type="entry name" value="Transferase(Phosphotransferase) domain 1"/>
    <property type="match status" value="1"/>
</dbReference>
<dbReference type="RefSeq" id="XP_014563260.1">
    <property type="nucleotide sequence ID" value="XM_014707774.1"/>
</dbReference>
<keyword evidence="2 8" id="KW-0723">Serine/threonine-protein kinase</keyword>
<dbReference type="SUPFAM" id="SSF56112">
    <property type="entry name" value="Protein kinase-like (PK-like)"/>
    <property type="match status" value="1"/>
</dbReference>
<dbReference type="PANTHER" id="PTHR24346">
    <property type="entry name" value="MAP/MICROTUBULE AFFINITY-REGULATING KINASE"/>
    <property type="match status" value="1"/>
</dbReference>
<protein>
    <submittedName>
        <fullName evidence="10">Serine/threonine kinase</fullName>
    </submittedName>
</protein>
<dbReference type="PROSITE" id="PS00108">
    <property type="entry name" value="PROTEIN_KINASE_ST"/>
    <property type="match status" value="1"/>
</dbReference>
<dbReference type="Proteomes" id="UP000031056">
    <property type="component" value="Unassembled WGS sequence"/>
</dbReference>
<evidence type="ECO:0000259" key="9">
    <source>
        <dbReference type="PROSITE" id="PS50011"/>
    </source>
</evidence>
<dbReference type="Pfam" id="PF00069">
    <property type="entry name" value="Pkinase"/>
    <property type="match status" value="1"/>
</dbReference>
<evidence type="ECO:0000256" key="4">
    <source>
        <dbReference type="ARBA" id="ARBA00022741"/>
    </source>
</evidence>
<evidence type="ECO:0000256" key="5">
    <source>
        <dbReference type="ARBA" id="ARBA00022777"/>
    </source>
</evidence>
<comment type="similarity">
    <text evidence="1">Belongs to the protein kinase superfamily. CAMK Ser/Thr protein kinase family. NIM1 subfamily.</text>
</comment>
<feature type="domain" description="Protein kinase" evidence="9">
    <location>
        <begin position="10"/>
        <end position="256"/>
    </location>
</feature>
<keyword evidence="11" id="KW-1185">Reference proteome</keyword>
<dbReference type="FunFam" id="1.10.510.10:FF:000571">
    <property type="entry name" value="Maternal embryonic leucine zipper kinase"/>
    <property type="match status" value="1"/>
</dbReference>
<evidence type="ECO:0000313" key="10">
    <source>
        <dbReference type="EMBL" id="KHN69218.1"/>
    </source>
</evidence>
<dbReference type="HOGENOM" id="CLU_581437_0_0_1"/>
<dbReference type="OrthoDB" id="193931at2759"/>